<reference evidence="3" key="1">
    <citation type="journal article" date="2023" name="Mol. Phylogenet. Evol.">
        <title>Genome-scale phylogeny and comparative genomics of the fungal order Sordariales.</title>
        <authorList>
            <person name="Hensen N."/>
            <person name="Bonometti L."/>
            <person name="Westerberg I."/>
            <person name="Brannstrom I.O."/>
            <person name="Guillou S."/>
            <person name="Cros-Aarteil S."/>
            <person name="Calhoun S."/>
            <person name="Haridas S."/>
            <person name="Kuo A."/>
            <person name="Mondo S."/>
            <person name="Pangilinan J."/>
            <person name="Riley R."/>
            <person name="LaButti K."/>
            <person name="Andreopoulos B."/>
            <person name="Lipzen A."/>
            <person name="Chen C."/>
            <person name="Yan M."/>
            <person name="Daum C."/>
            <person name="Ng V."/>
            <person name="Clum A."/>
            <person name="Steindorff A."/>
            <person name="Ohm R.A."/>
            <person name="Martin F."/>
            <person name="Silar P."/>
            <person name="Natvig D.O."/>
            <person name="Lalanne C."/>
            <person name="Gautier V."/>
            <person name="Ament-Velasquez S.L."/>
            <person name="Kruys A."/>
            <person name="Hutchinson M.I."/>
            <person name="Powell A.J."/>
            <person name="Barry K."/>
            <person name="Miller A.N."/>
            <person name="Grigoriev I.V."/>
            <person name="Debuchy R."/>
            <person name="Gladieux P."/>
            <person name="Hiltunen Thoren M."/>
            <person name="Johannesson H."/>
        </authorList>
    </citation>
    <scope>NUCLEOTIDE SEQUENCE</scope>
    <source>
        <strain evidence="3">CBS 560.94</strain>
    </source>
</reference>
<dbReference type="EMBL" id="JAUEPP010000004">
    <property type="protein sequence ID" value="KAK3344873.1"/>
    <property type="molecule type" value="Genomic_DNA"/>
</dbReference>
<feature type="region of interest" description="Disordered" evidence="1">
    <location>
        <begin position="614"/>
        <end position="637"/>
    </location>
</feature>
<feature type="region of interest" description="Disordered" evidence="1">
    <location>
        <begin position="257"/>
        <end position="298"/>
    </location>
</feature>
<evidence type="ECO:0000313" key="3">
    <source>
        <dbReference type="EMBL" id="KAK3344873.1"/>
    </source>
</evidence>
<evidence type="ECO:0000256" key="1">
    <source>
        <dbReference type="SAM" id="MobiDB-lite"/>
    </source>
</evidence>
<keyword evidence="4" id="KW-1185">Reference proteome</keyword>
<feature type="region of interest" description="Disordered" evidence="1">
    <location>
        <begin position="134"/>
        <end position="157"/>
    </location>
</feature>
<feature type="transmembrane region" description="Helical" evidence="2">
    <location>
        <begin position="229"/>
        <end position="250"/>
    </location>
</feature>
<feature type="region of interest" description="Disordered" evidence="1">
    <location>
        <begin position="554"/>
        <end position="583"/>
    </location>
</feature>
<feature type="region of interest" description="Disordered" evidence="1">
    <location>
        <begin position="310"/>
        <end position="472"/>
    </location>
</feature>
<keyword evidence="2" id="KW-1133">Transmembrane helix</keyword>
<gene>
    <name evidence="3" type="ORF">B0H65DRAFT_426224</name>
</gene>
<protein>
    <recommendedName>
        <fullName evidence="5">Transmembrane protein</fullName>
    </recommendedName>
</protein>
<organism evidence="3 4">
    <name type="scientific">Neurospora tetraspora</name>
    <dbReference type="NCBI Taxonomy" id="94610"/>
    <lineage>
        <taxon>Eukaryota</taxon>
        <taxon>Fungi</taxon>
        <taxon>Dikarya</taxon>
        <taxon>Ascomycota</taxon>
        <taxon>Pezizomycotina</taxon>
        <taxon>Sordariomycetes</taxon>
        <taxon>Sordariomycetidae</taxon>
        <taxon>Sordariales</taxon>
        <taxon>Sordariaceae</taxon>
        <taxon>Neurospora</taxon>
    </lineage>
</organism>
<feature type="compositionally biased region" description="Polar residues" evidence="1">
    <location>
        <begin position="339"/>
        <end position="352"/>
    </location>
</feature>
<accession>A0AAE0MRR4</accession>
<sequence>MALEVAAKNMEGSRVDEECGCYVEAIEIRGESPTAEAKQCLQSCKDQFLETVSIDHETPEGWKYVCKDLTSTTPSSRFWSLYWCDATFCGVWINQTGGLQQDHGSIGFHSVLDPGPPPRDFVCQTSEGGAGPCSRTRVKINPVSTPSPPVVQEPISIPSTSGSATFSSATAPLSLSTSTATPSTTDDVSLITDPSWLSATPARPTVAGSFGVNNGTTTSKGGLSMGVKAAISVCSVTGFIVMVALAFLCLQRRKKHRSGLDDVRGRSRSRLDNGIAPRGSPTPLIASSHDSRPLIPPLRLRDRKLLPSILRSGHNQSPSPPLTPLTPAHSHGGGHSSVMFPSSPITSPTTNKLVPRHERTPRVHGTTGSLPSLPPPALFGMHGSGAPGSRGSLSSFGAGSTTGPSSLRNEAFSFSRTTSPPPTSPTRPPRPHEGPLEIPDLVKPASFPFGSRINRSVPSAPPPPISPLSHTSSLAMGVSPMWNQARAISSPRDERDSGDHDAIGEYSGQDRGSWGSWSDNGYGYSYGNGNGSGNGANGSGNGSGRKVTSAIVGNSGHAAGSLSPVRGTRSISTGGVSPPPRLPLRPMAISTMSSTVVSSEARGGGVGPIGVAMTGGPGRTSNSAAVSTLHEEDGGLF</sequence>
<evidence type="ECO:0008006" key="5">
    <source>
        <dbReference type="Google" id="ProtNLM"/>
    </source>
</evidence>
<reference evidence="3" key="2">
    <citation type="submission" date="2023-06" db="EMBL/GenBank/DDBJ databases">
        <authorList>
            <consortium name="Lawrence Berkeley National Laboratory"/>
            <person name="Haridas S."/>
            <person name="Hensen N."/>
            <person name="Bonometti L."/>
            <person name="Westerberg I."/>
            <person name="Brannstrom I.O."/>
            <person name="Guillou S."/>
            <person name="Cros-Aarteil S."/>
            <person name="Calhoun S."/>
            <person name="Kuo A."/>
            <person name="Mondo S."/>
            <person name="Pangilinan J."/>
            <person name="Riley R."/>
            <person name="Labutti K."/>
            <person name="Andreopoulos B."/>
            <person name="Lipzen A."/>
            <person name="Chen C."/>
            <person name="Yanf M."/>
            <person name="Daum C."/>
            <person name="Ng V."/>
            <person name="Clum A."/>
            <person name="Steindorff A."/>
            <person name="Ohm R."/>
            <person name="Martin F."/>
            <person name="Silar P."/>
            <person name="Natvig D."/>
            <person name="Lalanne C."/>
            <person name="Gautier V."/>
            <person name="Ament-Velasquez S.L."/>
            <person name="Kruys A."/>
            <person name="Hutchinson M.I."/>
            <person name="Powell A.J."/>
            <person name="Barry K."/>
            <person name="Miller A.N."/>
            <person name="Grigoriev I.V."/>
            <person name="Debuchy R."/>
            <person name="Gladieux P."/>
            <person name="Thoren M.H."/>
            <person name="Johannesson H."/>
        </authorList>
    </citation>
    <scope>NUCLEOTIDE SEQUENCE</scope>
    <source>
        <strain evidence="3">CBS 560.94</strain>
    </source>
</reference>
<feature type="compositionally biased region" description="Pro residues" evidence="1">
    <location>
        <begin position="419"/>
        <end position="428"/>
    </location>
</feature>
<feature type="compositionally biased region" description="Polar residues" evidence="1">
    <location>
        <begin position="391"/>
        <end position="414"/>
    </location>
</feature>
<proteinExistence type="predicted"/>
<feature type="region of interest" description="Disordered" evidence="1">
    <location>
        <begin position="486"/>
        <end position="514"/>
    </location>
</feature>
<dbReference type="AlphaFoldDB" id="A0AAE0MRR4"/>
<evidence type="ECO:0000256" key="2">
    <source>
        <dbReference type="SAM" id="Phobius"/>
    </source>
</evidence>
<feature type="compositionally biased region" description="Basic and acidic residues" evidence="1">
    <location>
        <begin position="258"/>
        <end position="271"/>
    </location>
</feature>
<feature type="compositionally biased region" description="Basic and acidic residues" evidence="1">
    <location>
        <begin position="491"/>
        <end position="503"/>
    </location>
</feature>
<dbReference type="Proteomes" id="UP001278500">
    <property type="component" value="Unassembled WGS sequence"/>
</dbReference>
<comment type="caution">
    <text evidence="3">The sequence shown here is derived from an EMBL/GenBank/DDBJ whole genome shotgun (WGS) entry which is preliminary data.</text>
</comment>
<keyword evidence="2" id="KW-0812">Transmembrane</keyword>
<dbReference type="RefSeq" id="XP_062681486.1">
    <property type="nucleotide sequence ID" value="XM_062824620.1"/>
</dbReference>
<evidence type="ECO:0000313" key="4">
    <source>
        <dbReference type="Proteomes" id="UP001278500"/>
    </source>
</evidence>
<dbReference type="GeneID" id="87861774"/>
<name>A0AAE0MRR4_9PEZI</name>
<keyword evidence="2" id="KW-0472">Membrane</keyword>